<keyword evidence="2" id="KW-0489">Methyltransferase</keyword>
<accession>A0A5B9D6K0</accession>
<dbReference type="Gene3D" id="3.40.50.150">
    <property type="entry name" value="Vaccinia Virus protein VP39"/>
    <property type="match status" value="1"/>
</dbReference>
<dbReference type="CDD" id="cd02440">
    <property type="entry name" value="AdoMet_MTases"/>
    <property type="match status" value="1"/>
</dbReference>
<keyword evidence="2" id="KW-0808">Transferase</keyword>
<dbReference type="GeneID" id="41328397"/>
<evidence type="ECO:0000313" key="2">
    <source>
        <dbReference type="EMBL" id="QEE14581.1"/>
    </source>
</evidence>
<dbReference type="Pfam" id="PF08241">
    <property type="entry name" value="Methyltransf_11"/>
    <property type="match status" value="1"/>
</dbReference>
<gene>
    <name evidence="2" type="ORF">DSAG12_00394</name>
</gene>
<sequence>MNEKKKKKIIESYNSESYNEIYDRRYKAIQFEKFEPFWQPLDKDPIMLLDYGCGTGLLWDFFNSKIQNKEQSQKTRLICIDISIGMLNIFKDKLNFTKNLPKPHIKDVLFVCCDGEHLPFRSNHFKYIYAFTSLQNLPNLDLGLEEINRVKKDSAIIAISYLKKKKSMELLITKLKKSFIGMQIELQKTHSTEDWVFKIS</sequence>
<protein>
    <submittedName>
        <fullName evidence="2">Class I SAM-dependent methyltransferase</fullName>
        <ecNumber evidence="2">2.1.1.-</ecNumber>
    </submittedName>
</protein>
<dbReference type="GO" id="GO:0032259">
    <property type="term" value="P:methylation"/>
    <property type="evidence" value="ECO:0007669"/>
    <property type="project" value="UniProtKB-KW"/>
</dbReference>
<dbReference type="EC" id="2.1.1.-" evidence="2"/>
<dbReference type="PANTHER" id="PTHR43591">
    <property type="entry name" value="METHYLTRANSFERASE"/>
    <property type="match status" value="1"/>
</dbReference>
<dbReference type="AlphaFoldDB" id="A0A5B9D6K0"/>
<keyword evidence="3" id="KW-1185">Reference proteome</keyword>
<proteinExistence type="predicted"/>
<organism evidence="2 3">
    <name type="scientific">Promethearchaeum syntrophicum</name>
    <dbReference type="NCBI Taxonomy" id="2594042"/>
    <lineage>
        <taxon>Archaea</taxon>
        <taxon>Promethearchaeati</taxon>
        <taxon>Promethearchaeota</taxon>
        <taxon>Promethearchaeia</taxon>
        <taxon>Promethearchaeales</taxon>
        <taxon>Promethearchaeaceae</taxon>
        <taxon>Promethearchaeum</taxon>
    </lineage>
</organism>
<feature type="domain" description="Methyltransferase type 11" evidence="1">
    <location>
        <begin position="49"/>
        <end position="158"/>
    </location>
</feature>
<dbReference type="Proteomes" id="UP000321408">
    <property type="component" value="Chromosome"/>
</dbReference>
<reference evidence="2 3" key="2">
    <citation type="journal article" date="2024" name="Int. J. Syst. Evol. Microbiol.">
        <title>Promethearchaeum syntrophicum gen. nov., sp. nov., an anaerobic, obligately syntrophic archaeon, the first isolate of the lineage 'Asgard' archaea, and proposal of the new archaeal phylum Promethearchaeota phyl. nov. and kingdom Promethearchaeati regn. nov.</title>
        <authorList>
            <person name="Imachi H."/>
            <person name="Nobu M.K."/>
            <person name="Kato S."/>
            <person name="Takaki Y."/>
            <person name="Miyazaki M."/>
            <person name="Miyata M."/>
            <person name="Ogawara M."/>
            <person name="Saito Y."/>
            <person name="Sakai S."/>
            <person name="Tahara Y.O."/>
            <person name="Takano Y."/>
            <person name="Tasumi E."/>
            <person name="Uematsu K."/>
            <person name="Yoshimura T."/>
            <person name="Itoh T."/>
            <person name="Ohkuma M."/>
            <person name="Takai K."/>
        </authorList>
    </citation>
    <scope>NUCLEOTIDE SEQUENCE [LARGE SCALE GENOMIC DNA]</scope>
    <source>
        <strain evidence="2 3">MK-D1</strain>
    </source>
</reference>
<dbReference type="InterPro" id="IPR029063">
    <property type="entry name" value="SAM-dependent_MTases_sf"/>
</dbReference>
<dbReference type="GO" id="GO:0008757">
    <property type="term" value="F:S-adenosylmethionine-dependent methyltransferase activity"/>
    <property type="evidence" value="ECO:0007669"/>
    <property type="project" value="InterPro"/>
</dbReference>
<evidence type="ECO:0000259" key="1">
    <source>
        <dbReference type="Pfam" id="PF08241"/>
    </source>
</evidence>
<dbReference type="KEGG" id="psyt:DSAG12_00394"/>
<dbReference type="RefSeq" id="WP_147661530.1">
    <property type="nucleotide sequence ID" value="NZ_CP042905.2"/>
</dbReference>
<dbReference type="OrthoDB" id="147504at2157"/>
<dbReference type="PANTHER" id="PTHR43591:SF24">
    <property type="entry name" value="2-METHOXY-6-POLYPRENYL-1,4-BENZOQUINOL METHYLASE, MITOCHONDRIAL"/>
    <property type="match status" value="1"/>
</dbReference>
<evidence type="ECO:0000313" key="3">
    <source>
        <dbReference type="Proteomes" id="UP000321408"/>
    </source>
</evidence>
<name>A0A5B9D6K0_9ARCH</name>
<dbReference type="SUPFAM" id="SSF53335">
    <property type="entry name" value="S-adenosyl-L-methionine-dependent methyltransferases"/>
    <property type="match status" value="1"/>
</dbReference>
<reference evidence="2 3" key="1">
    <citation type="journal article" date="2020" name="Nature">
        <title>Isolation of an archaeon at the prokaryote-eukaryote interface.</title>
        <authorList>
            <person name="Imachi H."/>
            <person name="Nobu M.K."/>
            <person name="Nakahara N."/>
            <person name="Morono Y."/>
            <person name="Ogawara M."/>
            <person name="Takaki Y."/>
            <person name="Takano Y."/>
            <person name="Uematsu K."/>
            <person name="Ikuta T."/>
            <person name="Ito M."/>
            <person name="Matsui Y."/>
            <person name="Miyazaki M."/>
            <person name="Murata K."/>
            <person name="Saito Y."/>
            <person name="Sakai S."/>
            <person name="Song C."/>
            <person name="Tasumi E."/>
            <person name="Yamanaka Y."/>
            <person name="Yamaguchi T."/>
            <person name="Kamagata Y."/>
            <person name="Tamaki H."/>
            <person name="Takai K."/>
        </authorList>
    </citation>
    <scope>NUCLEOTIDE SEQUENCE [LARGE SCALE GENOMIC DNA]</scope>
    <source>
        <strain evidence="2 3">MK-D1</strain>
    </source>
</reference>
<dbReference type="InterPro" id="IPR013216">
    <property type="entry name" value="Methyltransf_11"/>
</dbReference>
<dbReference type="EMBL" id="CP042905">
    <property type="protein sequence ID" value="QEE14581.1"/>
    <property type="molecule type" value="Genomic_DNA"/>
</dbReference>